<dbReference type="Gene3D" id="3.40.50.300">
    <property type="entry name" value="P-loop containing nucleotide triphosphate hydrolases"/>
    <property type="match status" value="1"/>
</dbReference>
<dbReference type="PROSITE" id="PS51192">
    <property type="entry name" value="HELICASE_ATP_BIND_1"/>
    <property type="match status" value="1"/>
</dbReference>
<keyword evidence="2" id="KW-0378">Hydrolase</keyword>
<dbReference type="InterPro" id="IPR050628">
    <property type="entry name" value="SNF2_RAD54_helicase_TF"/>
</dbReference>
<evidence type="ECO:0000256" key="3">
    <source>
        <dbReference type="ARBA" id="ARBA00022840"/>
    </source>
</evidence>
<proteinExistence type="predicted"/>
<gene>
    <name evidence="6" type="ORF">C8A00DRAFT_28633</name>
</gene>
<dbReference type="CDD" id="cd18008">
    <property type="entry name" value="DEXDc_SHPRH-like"/>
    <property type="match status" value="1"/>
</dbReference>
<evidence type="ECO:0000313" key="7">
    <source>
        <dbReference type="Proteomes" id="UP001302745"/>
    </source>
</evidence>
<evidence type="ECO:0000256" key="2">
    <source>
        <dbReference type="ARBA" id="ARBA00022801"/>
    </source>
</evidence>
<dbReference type="CDD" id="cd18793">
    <property type="entry name" value="SF2_C_SNF"/>
    <property type="match status" value="1"/>
</dbReference>
<dbReference type="InterPro" id="IPR001650">
    <property type="entry name" value="Helicase_C-like"/>
</dbReference>
<dbReference type="PROSITE" id="PS51194">
    <property type="entry name" value="HELICASE_CTER"/>
    <property type="match status" value="1"/>
</dbReference>
<evidence type="ECO:0000259" key="5">
    <source>
        <dbReference type="PROSITE" id="PS51194"/>
    </source>
</evidence>
<dbReference type="EMBL" id="MU856839">
    <property type="protein sequence ID" value="KAK4158352.1"/>
    <property type="molecule type" value="Genomic_DNA"/>
</dbReference>
<keyword evidence="3" id="KW-0067">ATP-binding</keyword>
<dbReference type="GO" id="GO:0016787">
    <property type="term" value="F:hydrolase activity"/>
    <property type="evidence" value="ECO:0007669"/>
    <property type="project" value="UniProtKB-KW"/>
</dbReference>
<dbReference type="AlphaFoldDB" id="A0AAN6VW44"/>
<dbReference type="Gene3D" id="3.40.50.10810">
    <property type="entry name" value="Tandem AAA-ATPase domain"/>
    <property type="match status" value="1"/>
</dbReference>
<dbReference type="GO" id="GO:0006281">
    <property type="term" value="P:DNA repair"/>
    <property type="evidence" value="ECO:0007669"/>
    <property type="project" value="TreeGrafter"/>
</dbReference>
<accession>A0AAN6VW44</accession>
<dbReference type="SMART" id="SM00487">
    <property type="entry name" value="DEXDc"/>
    <property type="match status" value="1"/>
</dbReference>
<dbReference type="PANTHER" id="PTHR45626">
    <property type="entry name" value="TRANSCRIPTION TERMINATION FACTOR 2-RELATED"/>
    <property type="match status" value="1"/>
</dbReference>
<dbReference type="SUPFAM" id="SSF52540">
    <property type="entry name" value="P-loop containing nucleoside triphosphate hydrolases"/>
    <property type="match status" value="2"/>
</dbReference>
<dbReference type="InterPro" id="IPR049730">
    <property type="entry name" value="SNF2/RAD54-like_C"/>
</dbReference>
<name>A0AAN6VW44_9PEZI</name>
<sequence>MACYQHLITGAKSETPDDFLGGILADDMGLGKTLSALATVLASEGHAAEFGALGASQSCTTSQATVVVVPSELLLNTWAEEINQHFHPGTIQWLKYHGQGRRNDDYRLGQYQIILTTYGTVMAECRRGGSALHRIQWYRLILDEAHTIRNCSSKQFKALNSIQSHIRWCLTGTQIQNSLEDLGSLIRFLGMPLFSDPATFRKYVAMVRLRKGSDIAEFENLRRILSSICLRRNRSILPSKGYSNEDRRVTLTAEEYGQYQTLEQACKRAIQLAQKRHGDDKVHHHRVLGALLRLRMFCNNGLDPRGTIIPWETSSHPDEVLRFFQQSGEAIIVFSFWKTSLDIVGNAMTDHKIHHLRVDGSIPAKKRNSILLEFQNESKWRVLLMTFSTGATGLNGLTVANRVHLLEPQWNPAAENQAIGRLLRLNQQRKVTIIRYVVEKTIEETVETKKLRKERLAGGGFLAKDSEEQKELRAKHWERMLEYVNAD</sequence>
<protein>
    <submittedName>
        <fullName evidence="6">SNF2 family N-terminal domain-containing protein</fullName>
    </submittedName>
</protein>
<dbReference type="Pfam" id="PF00176">
    <property type="entry name" value="SNF2-rel_dom"/>
    <property type="match status" value="1"/>
</dbReference>
<dbReference type="InterPro" id="IPR000330">
    <property type="entry name" value="SNF2_N"/>
</dbReference>
<feature type="domain" description="Helicase C-terminal" evidence="5">
    <location>
        <begin position="316"/>
        <end position="473"/>
    </location>
</feature>
<reference evidence="6" key="1">
    <citation type="journal article" date="2023" name="Mol. Phylogenet. Evol.">
        <title>Genome-scale phylogeny and comparative genomics of the fungal order Sordariales.</title>
        <authorList>
            <person name="Hensen N."/>
            <person name="Bonometti L."/>
            <person name="Westerberg I."/>
            <person name="Brannstrom I.O."/>
            <person name="Guillou S."/>
            <person name="Cros-Aarteil S."/>
            <person name="Calhoun S."/>
            <person name="Haridas S."/>
            <person name="Kuo A."/>
            <person name="Mondo S."/>
            <person name="Pangilinan J."/>
            <person name="Riley R."/>
            <person name="LaButti K."/>
            <person name="Andreopoulos B."/>
            <person name="Lipzen A."/>
            <person name="Chen C."/>
            <person name="Yan M."/>
            <person name="Daum C."/>
            <person name="Ng V."/>
            <person name="Clum A."/>
            <person name="Steindorff A."/>
            <person name="Ohm R.A."/>
            <person name="Martin F."/>
            <person name="Silar P."/>
            <person name="Natvig D.O."/>
            <person name="Lalanne C."/>
            <person name="Gautier V."/>
            <person name="Ament-Velasquez S.L."/>
            <person name="Kruys A."/>
            <person name="Hutchinson M.I."/>
            <person name="Powell A.J."/>
            <person name="Barry K."/>
            <person name="Miller A.N."/>
            <person name="Grigoriev I.V."/>
            <person name="Debuchy R."/>
            <person name="Gladieux P."/>
            <person name="Hiltunen Thoren M."/>
            <person name="Johannesson H."/>
        </authorList>
    </citation>
    <scope>NUCLEOTIDE SEQUENCE</scope>
    <source>
        <strain evidence="6">CBS 538.74</strain>
    </source>
</reference>
<dbReference type="GO" id="GO:0005524">
    <property type="term" value="F:ATP binding"/>
    <property type="evidence" value="ECO:0007669"/>
    <property type="project" value="UniProtKB-KW"/>
</dbReference>
<dbReference type="GO" id="GO:0008094">
    <property type="term" value="F:ATP-dependent activity, acting on DNA"/>
    <property type="evidence" value="ECO:0007669"/>
    <property type="project" value="TreeGrafter"/>
</dbReference>
<feature type="domain" description="Helicase ATP-binding" evidence="4">
    <location>
        <begin position="13"/>
        <end position="192"/>
    </location>
</feature>
<dbReference type="InterPro" id="IPR038718">
    <property type="entry name" value="SNF2-like_sf"/>
</dbReference>
<evidence type="ECO:0000313" key="6">
    <source>
        <dbReference type="EMBL" id="KAK4158352.1"/>
    </source>
</evidence>
<keyword evidence="1" id="KW-0547">Nucleotide-binding</keyword>
<evidence type="ECO:0000259" key="4">
    <source>
        <dbReference type="PROSITE" id="PS51192"/>
    </source>
</evidence>
<organism evidence="6 7">
    <name type="scientific">Chaetomidium leptoderma</name>
    <dbReference type="NCBI Taxonomy" id="669021"/>
    <lineage>
        <taxon>Eukaryota</taxon>
        <taxon>Fungi</taxon>
        <taxon>Dikarya</taxon>
        <taxon>Ascomycota</taxon>
        <taxon>Pezizomycotina</taxon>
        <taxon>Sordariomycetes</taxon>
        <taxon>Sordariomycetidae</taxon>
        <taxon>Sordariales</taxon>
        <taxon>Chaetomiaceae</taxon>
        <taxon>Chaetomidium</taxon>
    </lineage>
</organism>
<dbReference type="SMART" id="SM00490">
    <property type="entry name" value="HELICc"/>
    <property type="match status" value="1"/>
</dbReference>
<dbReference type="Proteomes" id="UP001302745">
    <property type="component" value="Unassembled WGS sequence"/>
</dbReference>
<comment type="caution">
    <text evidence="6">The sequence shown here is derived from an EMBL/GenBank/DDBJ whole genome shotgun (WGS) entry which is preliminary data.</text>
</comment>
<dbReference type="PANTHER" id="PTHR45626:SF52">
    <property type="entry name" value="SINGLE-STRANDED DNA-DEPENDENT ATPASE (EUROFUNG)"/>
    <property type="match status" value="1"/>
</dbReference>
<dbReference type="Pfam" id="PF00271">
    <property type="entry name" value="Helicase_C"/>
    <property type="match status" value="1"/>
</dbReference>
<evidence type="ECO:0000256" key="1">
    <source>
        <dbReference type="ARBA" id="ARBA00022741"/>
    </source>
</evidence>
<dbReference type="InterPro" id="IPR014001">
    <property type="entry name" value="Helicase_ATP-bd"/>
</dbReference>
<dbReference type="InterPro" id="IPR027417">
    <property type="entry name" value="P-loop_NTPase"/>
</dbReference>
<keyword evidence="7" id="KW-1185">Reference proteome</keyword>
<reference evidence="6" key="2">
    <citation type="submission" date="2023-05" db="EMBL/GenBank/DDBJ databases">
        <authorList>
            <consortium name="Lawrence Berkeley National Laboratory"/>
            <person name="Steindorff A."/>
            <person name="Hensen N."/>
            <person name="Bonometti L."/>
            <person name="Westerberg I."/>
            <person name="Brannstrom I.O."/>
            <person name="Guillou S."/>
            <person name="Cros-Aarteil S."/>
            <person name="Calhoun S."/>
            <person name="Haridas S."/>
            <person name="Kuo A."/>
            <person name="Mondo S."/>
            <person name="Pangilinan J."/>
            <person name="Riley R."/>
            <person name="Labutti K."/>
            <person name="Andreopoulos B."/>
            <person name="Lipzen A."/>
            <person name="Chen C."/>
            <person name="Yanf M."/>
            <person name="Daum C."/>
            <person name="Ng V."/>
            <person name="Clum A."/>
            <person name="Ohm R."/>
            <person name="Martin F."/>
            <person name="Silar P."/>
            <person name="Natvig D."/>
            <person name="Lalanne C."/>
            <person name="Gautier V."/>
            <person name="Ament-Velasquez S.L."/>
            <person name="Kruys A."/>
            <person name="Hutchinson M.I."/>
            <person name="Powell A.J."/>
            <person name="Barry K."/>
            <person name="Miller A.N."/>
            <person name="Grigoriev I.V."/>
            <person name="Debuchy R."/>
            <person name="Gladieux P."/>
            <person name="Thoren M.H."/>
            <person name="Johannesson H."/>
        </authorList>
    </citation>
    <scope>NUCLEOTIDE SEQUENCE</scope>
    <source>
        <strain evidence="6">CBS 538.74</strain>
    </source>
</reference>
<dbReference type="GO" id="GO:0005634">
    <property type="term" value="C:nucleus"/>
    <property type="evidence" value="ECO:0007669"/>
    <property type="project" value="TreeGrafter"/>
</dbReference>